<organism evidence="1 2">
    <name type="scientific">[Candida] anglica</name>
    <dbReference type="NCBI Taxonomy" id="148631"/>
    <lineage>
        <taxon>Eukaryota</taxon>
        <taxon>Fungi</taxon>
        <taxon>Dikarya</taxon>
        <taxon>Ascomycota</taxon>
        <taxon>Saccharomycotina</taxon>
        <taxon>Pichiomycetes</taxon>
        <taxon>Debaryomycetaceae</taxon>
        <taxon>Kurtzmaniella</taxon>
    </lineage>
</organism>
<evidence type="ECO:0000313" key="1">
    <source>
        <dbReference type="EMBL" id="CAK7916765.1"/>
    </source>
</evidence>
<keyword evidence="2" id="KW-1185">Reference proteome</keyword>
<proteinExistence type="predicted"/>
<gene>
    <name evidence="1" type="ORF">CAAN4_G05336</name>
</gene>
<protein>
    <submittedName>
        <fullName evidence="1">Uncharacterized protein</fullName>
    </submittedName>
</protein>
<evidence type="ECO:0000313" key="2">
    <source>
        <dbReference type="Proteomes" id="UP001497600"/>
    </source>
</evidence>
<dbReference type="Proteomes" id="UP001497600">
    <property type="component" value="Chromosome G"/>
</dbReference>
<reference evidence="1 2" key="1">
    <citation type="submission" date="2024-01" db="EMBL/GenBank/DDBJ databases">
        <authorList>
            <consortium name="Genoscope - CEA"/>
            <person name="William W."/>
        </authorList>
    </citation>
    <scope>NUCLEOTIDE SEQUENCE [LARGE SCALE GENOMIC DNA]</scope>
    <source>
        <strain evidence="1 2">29B2s-10</strain>
    </source>
</reference>
<accession>A0ABP0EH51</accession>
<name>A0ABP0EH51_9ASCO</name>
<sequence length="386" mass="46195">MDLNRQYIEMGEDECQTMSAEDGFKMHLIRCLKLMGKTLSEIDSKLKLVEEIYQALNIPLPDNPYRPNQWKIILQVQIIRKYIGRIDQMSTGPYPSELFQRLYRDFLSLTTPIIKEVLMYLTKFYQFDTMSEDSDIEYMKYHMLNFVFVYTMASIKALMKSDEEQFGSSFENVKFLVSFNVNTHHAYIRRHLPTLKHDMKRIQYRISMFHSFVEPIYFIDTGPNILHIYPILPTDQKLKTILKEKELQYKQLDLNGLKEHLAIFQTAITVLVLQTQPRVTPHIISIRHLTTELDQYTEYNAGVRPVIEEFFRSMFIPSHDMDIDTYRILMFFIEWFIMEDAVDDLMLSNDIYRYYRDIYRILFPRSGPENEEKDNLIRNKFIADYL</sequence>
<dbReference type="EMBL" id="OZ004259">
    <property type="protein sequence ID" value="CAK7916765.1"/>
    <property type="molecule type" value="Genomic_DNA"/>
</dbReference>